<organism evidence="1">
    <name type="scientific">marine metagenome</name>
    <dbReference type="NCBI Taxonomy" id="408172"/>
    <lineage>
        <taxon>unclassified sequences</taxon>
        <taxon>metagenomes</taxon>
        <taxon>ecological metagenomes</taxon>
    </lineage>
</organism>
<proteinExistence type="predicted"/>
<accession>A0A382MIR9</accession>
<sequence length="234" mass="26195">VDDQDRLLTWQDSHDQIEFFEIGNPKALTELLGLTIGVCGQVLREEGSNRFWLCHRTLGLSVWDYDSGKLIDSVQSTKAKEIGDRWTVNPISANMFAIWKDNLIELVDIGEKKSVRLLEDHDDDVTITSVIPLGEDLLASTSSSLKLGSDNVYQSSLCIWKTKERMLIKSVSTFKSGAAGVISIGKDMLVCWSSNPNNTELMVFNNELELVCNLKGHTDRIWGARKVSENLFVS</sequence>
<protein>
    <recommendedName>
        <fullName evidence="2">Anaphase-promoting complex subunit 4 WD40 domain-containing protein</fullName>
    </recommendedName>
</protein>
<name>A0A382MIR9_9ZZZZ</name>
<dbReference type="Gene3D" id="2.130.10.10">
    <property type="entry name" value="YVTN repeat-like/Quinoprotein amine dehydrogenase"/>
    <property type="match status" value="1"/>
</dbReference>
<dbReference type="SUPFAM" id="SSF50960">
    <property type="entry name" value="TolB, C-terminal domain"/>
    <property type="match status" value="1"/>
</dbReference>
<gene>
    <name evidence="1" type="ORF">METZ01_LOCUS301232</name>
</gene>
<evidence type="ECO:0008006" key="2">
    <source>
        <dbReference type="Google" id="ProtNLM"/>
    </source>
</evidence>
<feature type="non-terminal residue" evidence="1">
    <location>
        <position position="234"/>
    </location>
</feature>
<dbReference type="EMBL" id="UINC01093723">
    <property type="protein sequence ID" value="SVC48378.1"/>
    <property type="molecule type" value="Genomic_DNA"/>
</dbReference>
<feature type="non-terminal residue" evidence="1">
    <location>
        <position position="1"/>
    </location>
</feature>
<evidence type="ECO:0000313" key="1">
    <source>
        <dbReference type="EMBL" id="SVC48378.1"/>
    </source>
</evidence>
<reference evidence="1" key="1">
    <citation type="submission" date="2018-05" db="EMBL/GenBank/DDBJ databases">
        <authorList>
            <person name="Lanie J.A."/>
            <person name="Ng W.-L."/>
            <person name="Kazmierczak K.M."/>
            <person name="Andrzejewski T.M."/>
            <person name="Davidsen T.M."/>
            <person name="Wayne K.J."/>
            <person name="Tettelin H."/>
            <person name="Glass J.I."/>
            <person name="Rusch D."/>
            <person name="Podicherti R."/>
            <person name="Tsui H.-C.T."/>
            <person name="Winkler M.E."/>
        </authorList>
    </citation>
    <scope>NUCLEOTIDE SEQUENCE</scope>
</reference>
<dbReference type="AlphaFoldDB" id="A0A382MIR9"/>
<dbReference type="InterPro" id="IPR015943">
    <property type="entry name" value="WD40/YVTN_repeat-like_dom_sf"/>
</dbReference>